<name>A0AAD5TZH0_9FUNG</name>
<evidence type="ECO:0008006" key="3">
    <source>
        <dbReference type="Google" id="ProtNLM"/>
    </source>
</evidence>
<dbReference type="Proteomes" id="UP001211065">
    <property type="component" value="Unassembled WGS sequence"/>
</dbReference>
<dbReference type="AlphaFoldDB" id="A0AAD5TZH0"/>
<keyword evidence="2" id="KW-1185">Reference proteome</keyword>
<evidence type="ECO:0000313" key="1">
    <source>
        <dbReference type="EMBL" id="KAJ3218517.1"/>
    </source>
</evidence>
<proteinExistence type="predicted"/>
<dbReference type="PANTHER" id="PTHR33361">
    <property type="entry name" value="GLR0591 PROTEIN"/>
    <property type="match status" value="1"/>
</dbReference>
<gene>
    <name evidence="1" type="ORF">HK099_005026</name>
</gene>
<dbReference type="InterPro" id="IPR010281">
    <property type="entry name" value="DUF885"/>
</dbReference>
<protein>
    <recommendedName>
        <fullName evidence="3">DUF885 family protein</fullName>
    </recommendedName>
</protein>
<dbReference type="PANTHER" id="PTHR33361:SF2">
    <property type="entry name" value="DUF885 DOMAIN-CONTAINING PROTEIN"/>
    <property type="match status" value="1"/>
</dbReference>
<sequence length="577" mass="66237">MGIFSCLKSCEEVAEVPKKQTAPAQAALSSSELLINYQDEFVDINIRSAPLYGPVFNVTKYADELFEFSAAYAKSKMERMSKLKDNIQNLDQSTLSPTEIADLEFLKDGLVSMMLSPSTKNKIRETCYEFEIPTSHLGLLGQLVMAFQSYQAFETIEDINNYKTRLSKIAEKFDEIILAYRVGIEKRITLPKESIDVMITQCDAAITEDYANSPYNMNKEKILQVTGDAQFLIETIKDKVIPSFKKLKSFLQDEYIHHARSSAGIYDLPDSNRVYTDLIYIYTSVHYTAEEIHQMGLKEVERIWKLMVKTQEQIFPGSSVEEFRISLKDKSKYPSLYFEKNEDIIQSYKDLLTEIDAKTPKYFRTFPKFRQCQIEAVPKAMEKGTPLAFYRPGTAQKSGIFMANCLLHKESPAIMKTAITLHEVSLTLEDESKHVIKKMVKVTAFVEGYGLYCEYLGEDGRLELEMFRALRLVIDTGLHAKGWTVEKSVEFMMKYVTMTEAEILNDVKRYCIMPAQAVTYKIGEIKIKEIRKFAEEQLGDKFDIIEFHETLLSFGNMSLNGLEKLMKKWAADSKEKQ</sequence>
<reference evidence="1" key="1">
    <citation type="submission" date="2020-05" db="EMBL/GenBank/DDBJ databases">
        <title>Phylogenomic resolution of chytrid fungi.</title>
        <authorList>
            <person name="Stajich J.E."/>
            <person name="Amses K."/>
            <person name="Simmons R."/>
            <person name="Seto K."/>
            <person name="Myers J."/>
            <person name="Bonds A."/>
            <person name="Quandt C.A."/>
            <person name="Barry K."/>
            <person name="Liu P."/>
            <person name="Grigoriev I."/>
            <person name="Longcore J.E."/>
            <person name="James T.Y."/>
        </authorList>
    </citation>
    <scope>NUCLEOTIDE SEQUENCE</scope>
    <source>
        <strain evidence="1">JEL0476</strain>
    </source>
</reference>
<evidence type="ECO:0000313" key="2">
    <source>
        <dbReference type="Proteomes" id="UP001211065"/>
    </source>
</evidence>
<comment type="caution">
    <text evidence="1">The sequence shown here is derived from an EMBL/GenBank/DDBJ whole genome shotgun (WGS) entry which is preliminary data.</text>
</comment>
<accession>A0AAD5TZH0</accession>
<dbReference type="Pfam" id="PF05960">
    <property type="entry name" value="DUF885"/>
    <property type="match status" value="1"/>
</dbReference>
<dbReference type="EMBL" id="JADGJW010000377">
    <property type="protein sequence ID" value="KAJ3218517.1"/>
    <property type="molecule type" value="Genomic_DNA"/>
</dbReference>
<organism evidence="1 2">
    <name type="scientific">Clydaea vesicula</name>
    <dbReference type="NCBI Taxonomy" id="447962"/>
    <lineage>
        <taxon>Eukaryota</taxon>
        <taxon>Fungi</taxon>
        <taxon>Fungi incertae sedis</taxon>
        <taxon>Chytridiomycota</taxon>
        <taxon>Chytridiomycota incertae sedis</taxon>
        <taxon>Chytridiomycetes</taxon>
        <taxon>Lobulomycetales</taxon>
        <taxon>Lobulomycetaceae</taxon>
        <taxon>Clydaea</taxon>
    </lineage>
</organism>